<reference evidence="1 2" key="1">
    <citation type="submission" date="2017-03" db="EMBL/GenBank/DDBJ databases">
        <title>Complete genome sequence of Candidatus 'Thiodictyon syntrophicum' sp. nov. strain Cad16T, a photolithoautotroph purple sulfur bacterium isolated from an alpine meromictic lake.</title>
        <authorList>
            <person name="Luedin S.M."/>
            <person name="Pothier J.F."/>
            <person name="Danza F."/>
            <person name="Storelli N."/>
            <person name="Wittwer M."/>
            <person name="Tonolla M."/>
        </authorList>
    </citation>
    <scope>NUCLEOTIDE SEQUENCE [LARGE SCALE GENOMIC DNA]</scope>
    <source>
        <strain evidence="1 2">Cad16T</strain>
    </source>
</reference>
<dbReference type="RefSeq" id="WP_100919733.1">
    <property type="nucleotide sequence ID" value="NZ_CP020370.1"/>
</dbReference>
<name>A0A2K8UA95_9GAMM</name>
<dbReference type="Pfam" id="PF05973">
    <property type="entry name" value="Gp49"/>
    <property type="match status" value="1"/>
</dbReference>
<gene>
    <name evidence="1" type="ORF">THSYN_14205</name>
</gene>
<dbReference type="AlphaFoldDB" id="A0A2K8UA95"/>
<protein>
    <recommendedName>
        <fullName evidence="3">Addiction module toxin RelE</fullName>
    </recommendedName>
</protein>
<evidence type="ECO:0008006" key="3">
    <source>
        <dbReference type="Google" id="ProtNLM"/>
    </source>
</evidence>
<dbReference type="KEGG" id="tsy:THSYN_14205"/>
<proteinExistence type="predicted"/>
<evidence type="ECO:0000313" key="2">
    <source>
        <dbReference type="Proteomes" id="UP000232638"/>
    </source>
</evidence>
<dbReference type="OrthoDB" id="3233388at2"/>
<sequence length="114" mass="12986">MPLEPILDVVFFRADVGTEPVRDWLKSLSRNDKGAIGADLKTVQFGWPVGMPVVRKLEPGLWEVRSRLDQRIARIIFTVSDRRMVLLHGFIKKSQKTPASDLDLARHRRAALDP</sequence>
<dbReference type="InterPro" id="IPR009241">
    <property type="entry name" value="HigB-like"/>
</dbReference>
<keyword evidence="2" id="KW-1185">Reference proteome</keyword>
<dbReference type="Proteomes" id="UP000232638">
    <property type="component" value="Chromosome"/>
</dbReference>
<accession>A0A2K8UA95</accession>
<organism evidence="1 2">
    <name type="scientific">Candidatus Thiodictyon syntrophicum</name>
    <dbReference type="NCBI Taxonomy" id="1166950"/>
    <lineage>
        <taxon>Bacteria</taxon>
        <taxon>Pseudomonadati</taxon>
        <taxon>Pseudomonadota</taxon>
        <taxon>Gammaproteobacteria</taxon>
        <taxon>Chromatiales</taxon>
        <taxon>Chromatiaceae</taxon>
        <taxon>Thiodictyon</taxon>
    </lineage>
</organism>
<evidence type="ECO:0000313" key="1">
    <source>
        <dbReference type="EMBL" id="AUB81981.1"/>
    </source>
</evidence>
<dbReference type="EMBL" id="CP020370">
    <property type="protein sequence ID" value="AUB81981.1"/>
    <property type="molecule type" value="Genomic_DNA"/>
</dbReference>